<dbReference type="PROSITE" id="PS51392">
    <property type="entry name" value="KEN"/>
    <property type="match status" value="1"/>
</dbReference>
<name>A0A4Y7KW00_PAPSO</name>
<dbReference type="Pfam" id="PF06479">
    <property type="entry name" value="Ribonuc_2-5A"/>
    <property type="match status" value="1"/>
</dbReference>
<keyword evidence="3" id="KW-0067">ATP-binding</keyword>
<dbReference type="Gene3D" id="1.20.1440.180">
    <property type="entry name" value="KEN domain"/>
    <property type="match status" value="1"/>
</dbReference>
<dbReference type="GO" id="GO:0006397">
    <property type="term" value="P:mRNA processing"/>
    <property type="evidence" value="ECO:0007669"/>
    <property type="project" value="InterPro"/>
</dbReference>
<gene>
    <name evidence="5" type="ORF">C5167_001218</name>
</gene>
<keyword evidence="1" id="KW-0732">Signal</keyword>
<evidence type="ECO:0000313" key="5">
    <source>
        <dbReference type="EMBL" id="RZC77046.1"/>
    </source>
</evidence>
<feature type="domain" description="KEN" evidence="4">
    <location>
        <begin position="144"/>
        <end position="278"/>
    </location>
</feature>
<keyword evidence="2" id="KW-0547">Nucleotide-binding</keyword>
<reference evidence="5 6" key="1">
    <citation type="journal article" date="2018" name="Science">
        <title>The opium poppy genome and morphinan production.</title>
        <authorList>
            <person name="Guo L."/>
            <person name="Winzer T."/>
            <person name="Yang X."/>
            <person name="Li Y."/>
            <person name="Ning Z."/>
            <person name="He Z."/>
            <person name="Teodor R."/>
            <person name="Lu Y."/>
            <person name="Bowser T.A."/>
            <person name="Graham I.A."/>
            <person name="Ye K."/>
        </authorList>
    </citation>
    <scope>NUCLEOTIDE SEQUENCE [LARGE SCALE GENOMIC DNA]</scope>
    <source>
        <strain evidence="6">cv. HN1</strain>
        <tissue evidence="5">Leaves</tissue>
    </source>
</reference>
<dbReference type="OMA" id="HIIARCY"/>
<dbReference type="GO" id="GO:0030968">
    <property type="term" value="P:endoplasmic reticulum unfolded protein response"/>
    <property type="evidence" value="ECO:0007669"/>
    <property type="project" value="InterPro"/>
</dbReference>
<protein>
    <recommendedName>
        <fullName evidence="4">KEN domain-containing protein</fullName>
    </recommendedName>
</protein>
<dbReference type="PANTHER" id="PTHR13954">
    <property type="entry name" value="IRE1-RELATED"/>
    <property type="match status" value="1"/>
</dbReference>
<proteinExistence type="predicted"/>
<keyword evidence="6" id="KW-1185">Reference proteome</keyword>
<evidence type="ECO:0000256" key="1">
    <source>
        <dbReference type="ARBA" id="ARBA00022729"/>
    </source>
</evidence>
<dbReference type="OrthoDB" id="10388819at2759"/>
<dbReference type="STRING" id="3469.A0A4Y7KW00"/>
<dbReference type="InterPro" id="IPR045133">
    <property type="entry name" value="IRE1/2-like"/>
</dbReference>
<evidence type="ECO:0000313" key="6">
    <source>
        <dbReference type="Proteomes" id="UP000316621"/>
    </source>
</evidence>
<dbReference type="GO" id="GO:0005524">
    <property type="term" value="F:ATP binding"/>
    <property type="evidence" value="ECO:0007669"/>
    <property type="project" value="UniProtKB-KW"/>
</dbReference>
<dbReference type="AlphaFoldDB" id="A0A4Y7KW00"/>
<sequence length="282" mass="32376">MDVLRLFEMLRDGRIKIDFIEILRYIILALEELKHMDGVKFHGSLSVDTVGILITKTGKIHVKVFGVSYKTPGLSAQDDFVALGSLIKECFQLSNFPIVDHVEAHDFTERLNIGNALPMHAVSLWTHYEQNPSHLLRHPLFWSGAMCLEFVKRLGGLLMSIAGRTKAATFRNTFRTAMDIPINNWQASVDSNTQTHIGKKTYGTFDCLSSTDLLKMMRHKRIHFLELQTVDQSFYGMLPEAFYEHFRSDYPDLLMRAYNALEQYIALLPDLPNGYFDDLLLR</sequence>
<dbReference type="GO" id="GO:0004521">
    <property type="term" value="F:RNA endonuclease activity"/>
    <property type="evidence" value="ECO:0007669"/>
    <property type="project" value="InterPro"/>
</dbReference>
<dbReference type="GO" id="GO:0004674">
    <property type="term" value="F:protein serine/threonine kinase activity"/>
    <property type="evidence" value="ECO:0007669"/>
    <property type="project" value="InterPro"/>
</dbReference>
<dbReference type="InterPro" id="IPR010513">
    <property type="entry name" value="KEN_dom"/>
</dbReference>
<evidence type="ECO:0000259" key="4">
    <source>
        <dbReference type="PROSITE" id="PS51392"/>
    </source>
</evidence>
<dbReference type="InterPro" id="IPR038357">
    <property type="entry name" value="KEN_sf"/>
</dbReference>
<organism evidence="5 6">
    <name type="scientific">Papaver somniferum</name>
    <name type="common">Opium poppy</name>
    <dbReference type="NCBI Taxonomy" id="3469"/>
    <lineage>
        <taxon>Eukaryota</taxon>
        <taxon>Viridiplantae</taxon>
        <taxon>Streptophyta</taxon>
        <taxon>Embryophyta</taxon>
        <taxon>Tracheophyta</taxon>
        <taxon>Spermatophyta</taxon>
        <taxon>Magnoliopsida</taxon>
        <taxon>Ranunculales</taxon>
        <taxon>Papaveraceae</taxon>
        <taxon>Papaveroideae</taxon>
        <taxon>Papaver</taxon>
    </lineage>
</organism>
<accession>A0A4Y7KW00</accession>
<dbReference type="Gramene" id="RZC77046">
    <property type="protein sequence ID" value="RZC77046"/>
    <property type="gene ID" value="C5167_001218"/>
</dbReference>
<evidence type="ECO:0000256" key="2">
    <source>
        <dbReference type="ARBA" id="ARBA00022741"/>
    </source>
</evidence>
<dbReference type="PANTHER" id="PTHR13954:SF6">
    <property type="entry name" value="NON-SPECIFIC SERINE_THREONINE PROTEIN KINASE"/>
    <property type="match status" value="1"/>
</dbReference>
<dbReference type="Proteomes" id="UP000316621">
    <property type="component" value="Chromosome 9"/>
</dbReference>
<evidence type="ECO:0000256" key="3">
    <source>
        <dbReference type="ARBA" id="ARBA00022840"/>
    </source>
</evidence>
<dbReference type="EMBL" id="CM010723">
    <property type="protein sequence ID" value="RZC77046.1"/>
    <property type="molecule type" value="Genomic_DNA"/>
</dbReference>